<dbReference type="Proteomes" id="UP001357733">
    <property type="component" value="Unassembled WGS sequence"/>
</dbReference>
<gene>
    <name evidence="7" type="ORF">VLK81_09515</name>
</gene>
<evidence type="ECO:0000256" key="5">
    <source>
        <dbReference type="SAM" id="Phobius"/>
    </source>
</evidence>
<comment type="subcellular location">
    <subcellularLocation>
        <location evidence="1">Cell membrane</location>
        <topology evidence="1">Multi-pass membrane protein</topology>
    </subcellularLocation>
</comment>
<keyword evidence="3 5" id="KW-1133">Transmembrane helix</keyword>
<evidence type="ECO:0000256" key="1">
    <source>
        <dbReference type="ARBA" id="ARBA00004651"/>
    </source>
</evidence>
<evidence type="ECO:0000259" key="6">
    <source>
        <dbReference type="PROSITE" id="PS50929"/>
    </source>
</evidence>
<dbReference type="Pfam" id="PF00664">
    <property type="entry name" value="ABC_membrane"/>
    <property type="match status" value="1"/>
</dbReference>
<dbReference type="InterPro" id="IPR039421">
    <property type="entry name" value="Type_1_exporter"/>
</dbReference>
<dbReference type="AlphaFoldDB" id="A0AAW9MSY4"/>
<dbReference type="CDD" id="cd18548">
    <property type="entry name" value="ABC_6TM_Tm287_like"/>
    <property type="match status" value="1"/>
</dbReference>
<dbReference type="PROSITE" id="PS50929">
    <property type="entry name" value="ABC_TM1F"/>
    <property type="match status" value="1"/>
</dbReference>
<evidence type="ECO:0000256" key="2">
    <source>
        <dbReference type="ARBA" id="ARBA00022692"/>
    </source>
</evidence>
<name>A0AAW9MSY4_9FIRM</name>
<keyword evidence="4 5" id="KW-0472">Membrane</keyword>
<evidence type="ECO:0000256" key="3">
    <source>
        <dbReference type="ARBA" id="ARBA00022989"/>
    </source>
</evidence>
<evidence type="ECO:0000313" key="7">
    <source>
        <dbReference type="EMBL" id="MEB3430221.1"/>
    </source>
</evidence>
<dbReference type="GO" id="GO:0005886">
    <property type="term" value="C:plasma membrane"/>
    <property type="evidence" value="ECO:0007669"/>
    <property type="project" value="UniProtKB-SubCell"/>
</dbReference>
<feature type="domain" description="ABC transmembrane type-1" evidence="6">
    <location>
        <begin position="15"/>
        <end position="285"/>
    </location>
</feature>
<proteinExistence type="predicted"/>
<feature type="transmembrane region" description="Helical" evidence="5">
    <location>
        <begin position="154"/>
        <end position="173"/>
    </location>
</feature>
<dbReference type="InterPro" id="IPR036640">
    <property type="entry name" value="ABC1_TM_sf"/>
</dbReference>
<feature type="transmembrane region" description="Helical" evidence="5">
    <location>
        <begin position="271"/>
        <end position="290"/>
    </location>
</feature>
<dbReference type="PANTHER" id="PTHR43394:SF1">
    <property type="entry name" value="ATP-BINDING CASSETTE SUB-FAMILY B MEMBER 10, MITOCHONDRIAL"/>
    <property type="match status" value="1"/>
</dbReference>
<dbReference type="Gene3D" id="1.20.1560.10">
    <property type="entry name" value="ABC transporter type 1, transmembrane domain"/>
    <property type="match status" value="1"/>
</dbReference>
<protein>
    <submittedName>
        <fullName evidence="7">ABC transporter permease</fullName>
    </submittedName>
</protein>
<feature type="transmembrane region" description="Helical" evidence="5">
    <location>
        <begin position="55"/>
        <end position="75"/>
    </location>
</feature>
<feature type="transmembrane region" description="Helical" evidence="5">
    <location>
        <begin position="14"/>
        <end position="35"/>
    </location>
</feature>
<feature type="transmembrane region" description="Helical" evidence="5">
    <location>
        <begin position="234"/>
        <end position="256"/>
    </location>
</feature>
<evidence type="ECO:0000256" key="4">
    <source>
        <dbReference type="ARBA" id="ARBA00023136"/>
    </source>
</evidence>
<keyword evidence="2 5" id="KW-0812">Transmembrane</keyword>
<organism evidence="7 8">
    <name type="scientific">Citroniella saccharovorans</name>
    <dbReference type="NCBI Taxonomy" id="2053367"/>
    <lineage>
        <taxon>Bacteria</taxon>
        <taxon>Bacillati</taxon>
        <taxon>Bacillota</taxon>
        <taxon>Tissierellia</taxon>
        <taxon>Tissierellales</taxon>
        <taxon>Peptoniphilaceae</taxon>
        <taxon>Citroniella</taxon>
    </lineage>
</organism>
<dbReference type="RefSeq" id="WP_324620428.1">
    <property type="nucleotide sequence ID" value="NZ_JAYKOT010000003.1"/>
</dbReference>
<reference evidence="7 8" key="1">
    <citation type="submission" date="2024-01" db="EMBL/GenBank/DDBJ databases">
        <title>Complete genome sequence of Citroniella saccharovorans strain M6.X9, isolated from human fecal sample.</title>
        <authorList>
            <person name="Cheng G."/>
            <person name="Westerholm M."/>
            <person name="Schnurer A."/>
        </authorList>
    </citation>
    <scope>NUCLEOTIDE SEQUENCE [LARGE SCALE GENOMIC DNA]</scope>
    <source>
        <strain evidence="7 8">DSM 29873</strain>
    </source>
</reference>
<dbReference type="PANTHER" id="PTHR43394">
    <property type="entry name" value="ATP-DEPENDENT PERMEASE MDL1, MITOCHONDRIAL"/>
    <property type="match status" value="1"/>
</dbReference>
<sequence length="296" mass="33561">MKLFRGLKKYIKEIVIVVLSLFVNVIGVLLIPRITVNIINIGVANTDTNYILKKGALMLLISVLSSVFMIISIYYSTHVAASFASDIREDMFRSIQDFPIKTYDKFGASSLIVRTTDDVRGVQELTRIGLRMMLRAPLMFIGGIIMALSTNLKLSSVFFVSLPITLVGIFLFTKKVIPLSKKSRTSLDELSEHFRAWLSGIRVIRAFNKEEFEEENFSKFNKNYSDVFKKTGDYAAIFAPFVGFVMNMTLVGIIYYGSNLILGNNMQVGDLIGFIQYANNIMLSFLFYFYDYCPNS</sequence>
<dbReference type="GO" id="GO:0015421">
    <property type="term" value="F:ABC-type oligopeptide transporter activity"/>
    <property type="evidence" value="ECO:0007669"/>
    <property type="project" value="TreeGrafter"/>
</dbReference>
<dbReference type="InterPro" id="IPR011527">
    <property type="entry name" value="ABC1_TM_dom"/>
</dbReference>
<dbReference type="SUPFAM" id="SSF90123">
    <property type="entry name" value="ABC transporter transmembrane region"/>
    <property type="match status" value="1"/>
</dbReference>
<accession>A0AAW9MSY4</accession>
<feature type="transmembrane region" description="Helical" evidence="5">
    <location>
        <begin position="128"/>
        <end position="148"/>
    </location>
</feature>
<keyword evidence="8" id="KW-1185">Reference proteome</keyword>
<dbReference type="GO" id="GO:0005524">
    <property type="term" value="F:ATP binding"/>
    <property type="evidence" value="ECO:0007669"/>
    <property type="project" value="InterPro"/>
</dbReference>
<dbReference type="EMBL" id="JAYKOT010000003">
    <property type="protein sequence ID" value="MEB3430221.1"/>
    <property type="molecule type" value="Genomic_DNA"/>
</dbReference>
<evidence type="ECO:0000313" key="8">
    <source>
        <dbReference type="Proteomes" id="UP001357733"/>
    </source>
</evidence>
<comment type="caution">
    <text evidence="7">The sequence shown here is derived from an EMBL/GenBank/DDBJ whole genome shotgun (WGS) entry which is preliminary data.</text>
</comment>